<evidence type="ECO:0000256" key="1">
    <source>
        <dbReference type="SAM" id="MobiDB-lite"/>
    </source>
</evidence>
<dbReference type="Gene3D" id="2.40.40.10">
    <property type="entry name" value="RlpA-like domain"/>
    <property type="match status" value="1"/>
</dbReference>
<feature type="compositionally biased region" description="Pro residues" evidence="1">
    <location>
        <begin position="99"/>
        <end position="115"/>
    </location>
</feature>
<evidence type="ECO:0000313" key="5">
    <source>
        <dbReference type="Proteomes" id="UP001560267"/>
    </source>
</evidence>
<dbReference type="Proteomes" id="UP001560267">
    <property type="component" value="Unassembled WGS sequence"/>
</dbReference>
<keyword evidence="5" id="KW-1185">Reference proteome</keyword>
<reference evidence="4 5" key="1">
    <citation type="submission" date="2024-07" db="EMBL/GenBank/DDBJ databases">
        <title>Draft Genome Sequence of Ferrimicrobium acidiphilum Strain YE2023, Isolated from a Pulp of Bioleach Reactor.</title>
        <authorList>
            <person name="Elkina Y.A."/>
            <person name="Bulaeva A.G."/>
            <person name="Beletsky A.V."/>
            <person name="Mardanov A.V."/>
        </authorList>
    </citation>
    <scope>NUCLEOTIDE SEQUENCE [LARGE SCALE GENOMIC DNA]</scope>
    <source>
        <strain evidence="4 5">YE2023</strain>
    </source>
</reference>
<protein>
    <submittedName>
        <fullName evidence="4">Septal ring lytic transglycosylase RlpA family protein</fullName>
    </submittedName>
</protein>
<feature type="region of interest" description="Disordered" evidence="1">
    <location>
        <begin position="83"/>
        <end position="118"/>
    </location>
</feature>
<dbReference type="SUPFAM" id="SSF50685">
    <property type="entry name" value="Barwin-like endoglucanases"/>
    <property type="match status" value="1"/>
</dbReference>
<evidence type="ECO:0000313" key="4">
    <source>
        <dbReference type="EMBL" id="MEX6429368.1"/>
    </source>
</evidence>
<gene>
    <name evidence="4" type="ORF">AB6A68_05885</name>
</gene>
<dbReference type="RefSeq" id="WP_298404343.1">
    <property type="nucleotide sequence ID" value="NZ_JBFSHR010000015.1"/>
</dbReference>
<dbReference type="PANTHER" id="PTHR34183:SF8">
    <property type="entry name" value="ENDOLYTIC PEPTIDOGLYCAN TRANSGLYCOSYLASE RLPA-RELATED"/>
    <property type="match status" value="1"/>
</dbReference>
<dbReference type="EMBL" id="JBFSHR010000015">
    <property type="protein sequence ID" value="MEX6429368.1"/>
    <property type="molecule type" value="Genomic_DNA"/>
</dbReference>
<dbReference type="InterPro" id="IPR009009">
    <property type="entry name" value="RlpA-like_DPBB"/>
</dbReference>
<evidence type="ECO:0000256" key="2">
    <source>
        <dbReference type="SAM" id="SignalP"/>
    </source>
</evidence>
<feature type="domain" description="RlpA-like protein double-psi beta-barrel" evidence="3">
    <location>
        <begin position="132"/>
        <end position="189"/>
    </location>
</feature>
<dbReference type="Pfam" id="PF03330">
    <property type="entry name" value="DPBB_1"/>
    <property type="match status" value="1"/>
</dbReference>
<dbReference type="CDD" id="cd22268">
    <property type="entry name" value="DPBB_RlpA-like"/>
    <property type="match status" value="1"/>
</dbReference>
<keyword evidence="2" id="KW-0732">Signal</keyword>
<comment type="caution">
    <text evidence="4">The sequence shown here is derived from an EMBL/GenBank/DDBJ whole genome shotgun (WGS) entry which is preliminary data.</text>
</comment>
<accession>A0ABV3Y1C5</accession>
<name>A0ABV3Y1C5_9ACTN</name>
<organism evidence="4 5">
    <name type="scientific">Ferrimicrobium acidiphilum</name>
    <dbReference type="NCBI Taxonomy" id="121039"/>
    <lineage>
        <taxon>Bacteria</taxon>
        <taxon>Bacillati</taxon>
        <taxon>Actinomycetota</taxon>
        <taxon>Acidimicrobiia</taxon>
        <taxon>Acidimicrobiales</taxon>
        <taxon>Acidimicrobiaceae</taxon>
        <taxon>Ferrimicrobium</taxon>
    </lineage>
</organism>
<feature type="signal peptide" evidence="2">
    <location>
        <begin position="1"/>
        <end position="23"/>
    </location>
</feature>
<evidence type="ECO:0000259" key="3">
    <source>
        <dbReference type="Pfam" id="PF03330"/>
    </source>
</evidence>
<dbReference type="InterPro" id="IPR036908">
    <property type="entry name" value="RlpA-like_sf"/>
</dbReference>
<feature type="chain" id="PRO_5045611554" evidence="2">
    <location>
        <begin position="24"/>
        <end position="196"/>
    </location>
</feature>
<proteinExistence type="predicted"/>
<dbReference type="PANTHER" id="PTHR34183">
    <property type="entry name" value="ENDOLYTIC PEPTIDOGLYCAN TRANSGLYCOSYLASE RLPA"/>
    <property type="match status" value="1"/>
</dbReference>
<sequence>MSKTVPVGIGLVSFVVTSWAATAGPGNATLVSYSAAGRPQSAVTSGELPVMFSSTSQVTLLSENGLAVVAGLGPMADATAGVTPLIAPPKPTTDSLPIPLAPPPPPPPPPPPAPPEYSQTGVVSWYASPAGTCASPGLAFGTVVTVTNTYTGASAQCVVNDRGPYVGGRILDLSPATFANLAPLGQGLMSAVLHWQ</sequence>